<dbReference type="AlphaFoldDB" id="V6J0C3"/>
<dbReference type="PANTHER" id="PTHR32338:SF10">
    <property type="entry name" value="N-ACETYL-GAMMA-GLUTAMYL-PHOSPHATE REDUCTASE, CHLOROPLASTIC-RELATED"/>
    <property type="match status" value="1"/>
</dbReference>
<dbReference type="InterPro" id="IPR050085">
    <property type="entry name" value="AGPR"/>
</dbReference>
<keyword evidence="4 6" id="KW-0521">NADP</keyword>
<comment type="catalytic activity">
    <reaction evidence="6">
        <text>N-acetyl-L-glutamate 5-semialdehyde + phosphate + NADP(+) = N-acetyl-L-glutamyl 5-phosphate + NADPH + H(+)</text>
        <dbReference type="Rhea" id="RHEA:21588"/>
        <dbReference type="ChEBI" id="CHEBI:15378"/>
        <dbReference type="ChEBI" id="CHEBI:29123"/>
        <dbReference type="ChEBI" id="CHEBI:43474"/>
        <dbReference type="ChEBI" id="CHEBI:57783"/>
        <dbReference type="ChEBI" id="CHEBI:57936"/>
        <dbReference type="ChEBI" id="CHEBI:58349"/>
        <dbReference type="EC" id="1.2.1.38"/>
    </reaction>
</comment>
<proteinExistence type="inferred from homology"/>
<dbReference type="Pfam" id="PF01118">
    <property type="entry name" value="Semialdhyde_dh"/>
    <property type="match status" value="1"/>
</dbReference>
<dbReference type="CDD" id="cd23935">
    <property type="entry name" value="AGPR_2_C"/>
    <property type="match status" value="1"/>
</dbReference>
<accession>V6J0C3</accession>
<dbReference type="STRING" id="1395513.P343_00060"/>
<dbReference type="GO" id="GO:0003942">
    <property type="term" value="F:N-acetyl-gamma-glutamyl-phosphate reductase activity"/>
    <property type="evidence" value="ECO:0007669"/>
    <property type="project" value="UniProtKB-UniRule"/>
</dbReference>
<dbReference type="SUPFAM" id="SSF55347">
    <property type="entry name" value="Glyceraldehyde-3-phosphate dehydrogenase-like, C-terminal domain"/>
    <property type="match status" value="1"/>
</dbReference>
<keyword evidence="9" id="KW-1185">Reference proteome</keyword>
<dbReference type="EMBL" id="AWTC01000001">
    <property type="protein sequence ID" value="EST13250.1"/>
    <property type="molecule type" value="Genomic_DNA"/>
</dbReference>
<dbReference type="InterPro" id="IPR058924">
    <property type="entry name" value="AGPR_dimerisation_dom"/>
</dbReference>
<evidence type="ECO:0000256" key="2">
    <source>
        <dbReference type="ARBA" id="ARBA00022571"/>
    </source>
</evidence>
<dbReference type="GO" id="GO:0005737">
    <property type="term" value="C:cytoplasm"/>
    <property type="evidence" value="ECO:0007669"/>
    <property type="project" value="UniProtKB-SubCell"/>
</dbReference>
<dbReference type="RefSeq" id="WP_023508343.1">
    <property type="nucleotide sequence ID" value="NZ_AWTC01000001.1"/>
</dbReference>
<evidence type="ECO:0000256" key="6">
    <source>
        <dbReference type="HAMAP-Rule" id="MF_01110"/>
    </source>
</evidence>
<reference evidence="8 9" key="1">
    <citation type="journal article" date="2013" name="Genome Announc.">
        <title>Genome Sequence of Sporolactobacillus laevolacticus DSM442, an Efficient Polymer-Grade D-Lactate Producer from Agricultural Waste Cottonseed as a Nitrogen Source.</title>
        <authorList>
            <person name="Wang H."/>
            <person name="Wang L."/>
            <person name="Ju J."/>
            <person name="Yu B."/>
            <person name="Ma Y."/>
        </authorList>
    </citation>
    <scope>NUCLEOTIDE SEQUENCE [LARGE SCALE GENOMIC DNA]</scope>
    <source>
        <strain evidence="8 9">DSM 442</strain>
    </source>
</reference>
<dbReference type="CDD" id="cd17896">
    <property type="entry name" value="AGPR_2_N"/>
    <property type="match status" value="1"/>
</dbReference>
<evidence type="ECO:0000256" key="3">
    <source>
        <dbReference type="ARBA" id="ARBA00022605"/>
    </source>
</evidence>
<comment type="function">
    <text evidence="6">Catalyzes the NADPH-dependent reduction of N-acetyl-5-glutamyl phosphate to yield N-acetyl-L-glutamate 5-semialdehyde.</text>
</comment>
<feature type="active site" evidence="6">
    <location>
        <position position="115"/>
    </location>
</feature>
<name>V6J0C3_9BACL</name>
<comment type="similarity">
    <text evidence="6">Belongs to the NAGSA dehydrogenase family. Type 2 subfamily.</text>
</comment>
<evidence type="ECO:0000256" key="5">
    <source>
        <dbReference type="ARBA" id="ARBA00023002"/>
    </source>
</evidence>
<dbReference type="Pfam" id="PF22698">
    <property type="entry name" value="Semialdhyde_dhC_1"/>
    <property type="match status" value="1"/>
</dbReference>
<dbReference type="OrthoDB" id="9801289at2"/>
<dbReference type="Proteomes" id="UP000018296">
    <property type="component" value="Unassembled WGS sequence"/>
</dbReference>
<keyword evidence="3 6" id="KW-0028">Amino-acid biosynthesis</keyword>
<dbReference type="NCBIfam" id="TIGR01851">
    <property type="entry name" value="argC_other"/>
    <property type="match status" value="1"/>
</dbReference>
<dbReference type="HAMAP" id="MF_01110">
    <property type="entry name" value="ArgC_type2"/>
    <property type="match status" value="1"/>
</dbReference>
<gene>
    <name evidence="6" type="primary">argC</name>
    <name evidence="8" type="ORF">P343_00060</name>
</gene>
<evidence type="ECO:0000256" key="1">
    <source>
        <dbReference type="ARBA" id="ARBA00022490"/>
    </source>
</evidence>
<dbReference type="Gene3D" id="3.30.360.10">
    <property type="entry name" value="Dihydrodipicolinate Reductase, domain 2"/>
    <property type="match status" value="1"/>
</dbReference>
<comment type="pathway">
    <text evidence="6">Amino-acid biosynthesis; L-arginine biosynthesis; N(2)-acetyl-L-ornithine from L-glutamate: step 3/4.</text>
</comment>
<dbReference type="UniPathway" id="UPA00068">
    <property type="reaction ID" value="UER00108"/>
</dbReference>
<evidence type="ECO:0000256" key="4">
    <source>
        <dbReference type="ARBA" id="ARBA00022857"/>
    </source>
</evidence>
<dbReference type="EC" id="1.2.1.38" evidence="6"/>
<comment type="caution">
    <text evidence="8">The sequence shown here is derived from an EMBL/GenBank/DDBJ whole genome shotgun (WGS) entry which is preliminary data.</text>
</comment>
<dbReference type="GO" id="GO:0006526">
    <property type="term" value="P:L-arginine biosynthetic process"/>
    <property type="evidence" value="ECO:0007669"/>
    <property type="project" value="UniProtKB-UniRule"/>
</dbReference>
<dbReference type="InterPro" id="IPR036291">
    <property type="entry name" value="NAD(P)-bd_dom_sf"/>
</dbReference>
<evidence type="ECO:0000313" key="8">
    <source>
        <dbReference type="EMBL" id="EST13250.1"/>
    </source>
</evidence>
<sequence length="314" mass="35518">MFNVYVDGQYGTTGLKIQEYLSKHENVELLTIDYEKRRDLQTRKKYMNEADLVFLCLPDQAAREAVKLVENNKTKIIDASTAHRTNDDWAYGIPELDPQQREKIRNSKRVSVPGCHATASILALAPLVNKGIVPSDYPVSIFSVTGYSGGGKDTIARYETSNRKTYLEIPRHYALNLNHKHLPEIMKYTGLKDKPLFTPIICNYYKGLAVSIPLFPKYLTGNKSPEDIRDFLEDYYSEERFVKVINSDNERLLEDGTFDITGCNDTNRADIFVFGSSERIQLMARLDNLGKGASGAAIQCMNLMLNIPEETGLV</sequence>
<dbReference type="InterPro" id="IPR000534">
    <property type="entry name" value="Semialdehyde_DH_NAD-bd"/>
</dbReference>
<protein>
    <recommendedName>
        <fullName evidence="6">N-acetyl-gamma-glutamyl-phosphate reductase</fullName>
        <shortName evidence="6">AGPR</shortName>
        <ecNumber evidence="6">1.2.1.38</ecNumber>
    </recommendedName>
    <alternativeName>
        <fullName evidence="6">N-acetyl-glutamate semialdehyde dehydrogenase</fullName>
        <shortName evidence="6">NAGSA dehydrogenase</shortName>
    </alternativeName>
</protein>
<dbReference type="InterPro" id="IPR010136">
    <property type="entry name" value="AGPR_type-2"/>
</dbReference>
<dbReference type="SMART" id="SM00859">
    <property type="entry name" value="Semialdhyde_dh"/>
    <property type="match status" value="1"/>
</dbReference>
<dbReference type="Gene3D" id="3.40.50.720">
    <property type="entry name" value="NAD(P)-binding Rossmann-like Domain"/>
    <property type="match status" value="1"/>
</dbReference>
<comment type="subcellular location">
    <subcellularLocation>
        <location evidence="6">Cytoplasm</location>
    </subcellularLocation>
</comment>
<evidence type="ECO:0000313" key="9">
    <source>
        <dbReference type="Proteomes" id="UP000018296"/>
    </source>
</evidence>
<dbReference type="PANTHER" id="PTHR32338">
    <property type="entry name" value="N-ACETYL-GAMMA-GLUTAMYL-PHOSPHATE REDUCTASE, CHLOROPLASTIC-RELATED-RELATED"/>
    <property type="match status" value="1"/>
</dbReference>
<feature type="domain" description="Semialdehyde dehydrogenase NAD-binding" evidence="7">
    <location>
        <begin position="3"/>
        <end position="104"/>
    </location>
</feature>
<dbReference type="PATRIC" id="fig|1395513.3.peg.12"/>
<organism evidence="8 9">
    <name type="scientific">Sporolactobacillus laevolacticus DSM 442</name>
    <dbReference type="NCBI Taxonomy" id="1395513"/>
    <lineage>
        <taxon>Bacteria</taxon>
        <taxon>Bacillati</taxon>
        <taxon>Bacillota</taxon>
        <taxon>Bacilli</taxon>
        <taxon>Bacillales</taxon>
        <taxon>Sporolactobacillaceae</taxon>
        <taxon>Sporolactobacillus</taxon>
    </lineage>
</organism>
<dbReference type="SUPFAM" id="SSF51735">
    <property type="entry name" value="NAD(P)-binding Rossmann-fold domains"/>
    <property type="match status" value="1"/>
</dbReference>
<evidence type="ECO:0000259" key="7">
    <source>
        <dbReference type="SMART" id="SM00859"/>
    </source>
</evidence>
<keyword evidence="2 6" id="KW-0055">Arginine biosynthesis</keyword>
<dbReference type="GO" id="GO:0051287">
    <property type="term" value="F:NAD binding"/>
    <property type="evidence" value="ECO:0007669"/>
    <property type="project" value="InterPro"/>
</dbReference>
<dbReference type="eggNOG" id="COG0002">
    <property type="taxonomic scope" value="Bacteria"/>
</dbReference>
<keyword evidence="5 6" id="KW-0560">Oxidoreductase</keyword>
<keyword evidence="1 6" id="KW-0963">Cytoplasm</keyword>